<evidence type="ECO:0000313" key="2">
    <source>
        <dbReference type="Proteomes" id="UP000192906"/>
    </source>
</evidence>
<keyword evidence="2" id="KW-1185">Reference proteome</keyword>
<dbReference type="STRING" id="1519643.SAMN06295933_0167"/>
<dbReference type="RefSeq" id="WP_245805430.1">
    <property type="nucleotide sequence ID" value="NZ_FWZU01000001.1"/>
</dbReference>
<gene>
    <name evidence="1" type="ORF">SAMN06295933_0167</name>
</gene>
<dbReference type="EMBL" id="FWZU01000001">
    <property type="protein sequence ID" value="SME88470.1"/>
    <property type="molecule type" value="Genomic_DNA"/>
</dbReference>
<accession>A0A1X7C2R6</accession>
<organism evidence="1 2">
    <name type="scientific">Desulfovibrio gilichinskyi</name>
    <dbReference type="NCBI Taxonomy" id="1519643"/>
    <lineage>
        <taxon>Bacteria</taxon>
        <taxon>Pseudomonadati</taxon>
        <taxon>Thermodesulfobacteriota</taxon>
        <taxon>Desulfovibrionia</taxon>
        <taxon>Desulfovibrionales</taxon>
        <taxon>Desulfovibrionaceae</taxon>
        <taxon>Desulfovibrio</taxon>
    </lineage>
</organism>
<dbReference type="AlphaFoldDB" id="A0A1X7C2R6"/>
<evidence type="ECO:0000313" key="1">
    <source>
        <dbReference type="EMBL" id="SME88470.1"/>
    </source>
</evidence>
<sequence length="126" mass="13762">MDDPINFHDRTGLATARRSAPYVEKGLDKVSKIAKRGIATAKDAYNEADVTVRNFTSNKKYEVNLNDITDGATSFVDGLPPSNGPINGPVTAFFGTKLAVKNAKEAYKEIKNKIDESKTKKNIKGK</sequence>
<reference evidence="2" key="1">
    <citation type="submission" date="2017-04" db="EMBL/GenBank/DDBJ databases">
        <authorList>
            <person name="Varghese N."/>
            <person name="Submissions S."/>
        </authorList>
    </citation>
    <scope>NUCLEOTIDE SEQUENCE [LARGE SCALE GENOMIC DNA]</scope>
    <source>
        <strain evidence="2">K3S</strain>
    </source>
</reference>
<protein>
    <submittedName>
        <fullName evidence="1">Uncharacterized protein</fullName>
    </submittedName>
</protein>
<dbReference type="Proteomes" id="UP000192906">
    <property type="component" value="Unassembled WGS sequence"/>
</dbReference>
<name>A0A1X7C2R6_9BACT</name>
<proteinExistence type="predicted"/>